<keyword evidence="2" id="KW-1185">Reference proteome</keyword>
<proteinExistence type="predicted"/>
<protein>
    <submittedName>
        <fullName evidence="1">Uncharacterized protein</fullName>
    </submittedName>
</protein>
<dbReference type="EMBL" id="ARYL01000011">
    <property type="protein sequence ID" value="KDA02761.1"/>
    <property type="molecule type" value="Genomic_DNA"/>
</dbReference>
<reference evidence="1 2" key="1">
    <citation type="journal article" date="2014" name="Antonie Van Leeuwenhoek">
        <title>Hyphomonas beringensis sp. nov. and Hyphomonas chukchiensis sp. nov., isolated from surface seawater of the Bering Sea and Chukchi Sea.</title>
        <authorList>
            <person name="Li C."/>
            <person name="Lai Q."/>
            <person name="Li G."/>
            <person name="Dong C."/>
            <person name="Wang J."/>
            <person name="Liao Y."/>
            <person name="Shao Z."/>
        </authorList>
    </citation>
    <scope>NUCLEOTIDE SEQUENCE [LARGE SCALE GENOMIC DNA]</scope>
    <source>
        <strain evidence="1 2">SCH89</strain>
    </source>
</reference>
<dbReference type="STRING" id="1280953.HOC_08694"/>
<gene>
    <name evidence="1" type="ORF">HOC_08694</name>
</gene>
<evidence type="ECO:0000313" key="1">
    <source>
        <dbReference type="EMBL" id="KDA02761.1"/>
    </source>
</evidence>
<organism evidence="1 2">
    <name type="scientific">Hyphomonas oceanitis SCH89</name>
    <dbReference type="NCBI Taxonomy" id="1280953"/>
    <lineage>
        <taxon>Bacteria</taxon>
        <taxon>Pseudomonadati</taxon>
        <taxon>Pseudomonadota</taxon>
        <taxon>Alphaproteobacteria</taxon>
        <taxon>Hyphomonadales</taxon>
        <taxon>Hyphomonadaceae</taxon>
        <taxon>Hyphomonas</taxon>
    </lineage>
</organism>
<dbReference type="AlphaFoldDB" id="A0A059G7F8"/>
<sequence>MFGQVSWADQCEAKLSKTEPYQSLRNETSEFVASDAPLEAKLDAIVTLEATGLNCRELIDAAIMRMTAYEGAGQYTLVAETIERIFATGELTALQGHFAWMIIRLLIRSDNAVAAEPYVDYLYESVGSRYEAMDEGQHSLWRYVDAYHKVGASEKAIRLAQDLWVVRVPHPIQKMSESAQTYASHYGDSDAEADVHKLSDVFRAADRGDIADIIETEWYALWIDECEKYRLSISTPMHCGISRTIGSIPELIDMFEAGDR</sequence>
<name>A0A059G7F8_9PROT</name>
<comment type="caution">
    <text evidence="1">The sequence shown here is derived from an EMBL/GenBank/DDBJ whole genome shotgun (WGS) entry which is preliminary data.</text>
</comment>
<dbReference type="Proteomes" id="UP000024942">
    <property type="component" value="Unassembled WGS sequence"/>
</dbReference>
<evidence type="ECO:0000313" key="2">
    <source>
        <dbReference type="Proteomes" id="UP000024942"/>
    </source>
</evidence>
<accession>A0A059G7F8</accession>